<dbReference type="EMBL" id="HE573019">
    <property type="protein sequence ID" value="CCC47257.1"/>
    <property type="molecule type" value="Genomic_DNA"/>
</dbReference>
<dbReference type="Pfam" id="PF12867">
    <property type="entry name" value="DinB_2"/>
    <property type="match status" value="1"/>
</dbReference>
<comment type="pathway">
    <text evidence="3">Amino-acid biosynthesis; ergothioneine biosynthesis.</text>
</comment>
<keyword evidence="1" id="KW-0560">Oxidoreductase</keyword>
<sequence length="749" mass="85994">MAAFSLNHYSHDEVNQLFHLPSPRDLFRQRSPTVDAGDPKLKMEEIRMYVHSTMELYERVFESLVSDEAFFVQPIHRLRHPLIFYYGHTAAFFINKLCVAGLSTHIQPHIEETFAVGVDEMNWDDLNEDHYDWPTVAQVTEYRKSVRRHVDQMMSGGKYVLQLPLTFANSTLNADNSFWWLMLMCAEHERIHLETASVHVRELPLKYVKSPPVPFCRRCEEPGNATLVNELVEVPGGVVNVGRRPNSAVYGWDCDYSDGGYAITVPTFKASKYLVSNAEFFAFVNAGGYNTQRYWDEEGWRWVQWKKPQCPWFWVRDESRPSGYALRLQTELIDLPLGWPCELNNLEAQAFCNFKSEQLGKQLRMLTESEWLLLWDRYVGMDQMLWDNAPGNLHLEHFHSSCPVDKFSHGPFFDIVGNVWQHCVTAVYPYPGYRVHPFYDDFSMPTFDGRHTCIKGGTWISTGNEATRDARYAFRRHFFQYVGVRYVEGQMVNEGVGILGTLRIDPEVDMIADANFRASFNDIPNGCVKIAQYAMKQFGAFSKTQPRQALDFACGAGRVSFELTAMFDKVIGSDFSARPLTCAYAIRERGRCRYTVIDSSTSQPVTREFNASECTWDSTRDRAVFLQADPTNLHPHMKDFSMIICWNTFVKSYNPAAVPQHLLERLIAGGLLVFGTEIGRSTVCFCDAERRIAEPVELSDLTETRVSELLGVGKYVDRVGELEEVVVVFPESDTVANLIYIQLFAYRKR</sequence>
<keyword evidence="2" id="KW-0408">Iron</keyword>
<evidence type="ECO:0000256" key="1">
    <source>
        <dbReference type="ARBA" id="ARBA00023002"/>
    </source>
</evidence>
<dbReference type="SUPFAM" id="SSF53335">
    <property type="entry name" value="S-adenosyl-L-methionine-dependent methyltransferases"/>
    <property type="match status" value="1"/>
</dbReference>
<organism evidence="6">
    <name type="scientific">Trypanosoma vivax (strain Y486)</name>
    <dbReference type="NCBI Taxonomy" id="1055687"/>
    <lineage>
        <taxon>Eukaryota</taxon>
        <taxon>Discoba</taxon>
        <taxon>Euglenozoa</taxon>
        <taxon>Kinetoplastea</taxon>
        <taxon>Metakinetoplastina</taxon>
        <taxon>Trypanosomatida</taxon>
        <taxon>Trypanosomatidae</taxon>
        <taxon>Trypanosoma</taxon>
        <taxon>Duttonella</taxon>
    </lineage>
</organism>
<dbReference type="Pfam" id="PF03781">
    <property type="entry name" value="FGE-sulfatase"/>
    <property type="match status" value="1"/>
</dbReference>
<dbReference type="InterPro" id="IPR005532">
    <property type="entry name" value="SUMF_dom"/>
</dbReference>
<evidence type="ECO:0000259" key="5">
    <source>
        <dbReference type="Pfam" id="PF12867"/>
    </source>
</evidence>
<accession>G0TTH6</accession>
<dbReference type="PANTHER" id="PTHR23150:SF26">
    <property type="entry name" value="GENERIC METHYLTRANSFERASE"/>
    <property type="match status" value="1"/>
</dbReference>
<dbReference type="NCBIfam" id="TIGR04344">
    <property type="entry name" value="ovoA_Nterm"/>
    <property type="match status" value="1"/>
</dbReference>
<feature type="domain" description="Sulfatase-modifying factor enzyme-like" evidence="4">
    <location>
        <begin position="229"/>
        <end position="487"/>
    </location>
</feature>
<proteinExistence type="predicted"/>
<dbReference type="FunFam" id="3.90.1580.10:FF:000006">
    <property type="entry name" value="Generic methyltransferase, putative"/>
    <property type="match status" value="1"/>
</dbReference>
<reference evidence="6" key="1">
    <citation type="journal article" date="2012" name="Proc. Natl. Acad. Sci. U.S.A.">
        <title>Antigenic diversity is generated by distinct evolutionary mechanisms in African trypanosome species.</title>
        <authorList>
            <person name="Jackson A.P."/>
            <person name="Berry A."/>
            <person name="Aslett M."/>
            <person name="Allison H.C."/>
            <person name="Burton P."/>
            <person name="Vavrova-Anderson J."/>
            <person name="Brown R."/>
            <person name="Browne H."/>
            <person name="Corton N."/>
            <person name="Hauser H."/>
            <person name="Gamble J."/>
            <person name="Gilderthorp R."/>
            <person name="Marcello L."/>
            <person name="McQuillan J."/>
            <person name="Otto T.D."/>
            <person name="Quail M.A."/>
            <person name="Sanders M.J."/>
            <person name="van Tonder A."/>
            <person name="Ginger M.L."/>
            <person name="Field M.C."/>
            <person name="Barry J.D."/>
            <person name="Hertz-Fowler C."/>
            <person name="Berriman M."/>
        </authorList>
    </citation>
    <scope>NUCLEOTIDE SEQUENCE</scope>
    <source>
        <strain evidence="6">Y486</strain>
    </source>
</reference>
<name>G0TTH6_TRYVY</name>
<dbReference type="Gene3D" id="3.90.1580.10">
    <property type="entry name" value="paralog of FGE (formylglycine-generating enzyme)"/>
    <property type="match status" value="1"/>
</dbReference>
<evidence type="ECO:0000256" key="3">
    <source>
        <dbReference type="ARBA" id="ARBA00037882"/>
    </source>
</evidence>
<dbReference type="InterPro" id="IPR024775">
    <property type="entry name" value="DinB-like"/>
</dbReference>
<dbReference type="VEuPathDB" id="TriTrypDB:TvY486_0304300"/>
<dbReference type="GO" id="GO:0120147">
    <property type="term" value="F:formylglycine-generating oxidase activity"/>
    <property type="evidence" value="ECO:0007669"/>
    <property type="project" value="TreeGrafter"/>
</dbReference>
<gene>
    <name evidence="6" type="ORF">TVY486_0304300</name>
</gene>
<evidence type="ECO:0000313" key="6">
    <source>
        <dbReference type="EMBL" id="CCC47257.1"/>
    </source>
</evidence>
<dbReference type="InterPro" id="IPR029063">
    <property type="entry name" value="SAM-dependent_MTases_sf"/>
</dbReference>
<dbReference type="AlphaFoldDB" id="G0TTH6"/>
<dbReference type="PANTHER" id="PTHR23150">
    <property type="entry name" value="SULFATASE MODIFYING FACTOR 1, 2"/>
    <property type="match status" value="1"/>
</dbReference>
<dbReference type="InterPro" id="IPR016187">
    <property type="entry name" value="CTDL_fold"/>
</dbReference>
<dbReference type="OMA" id="WQWTETP"/>
<evidence type="ECO:0008006" key="7">
    <source>
        <dbReference type="Google" id="ProtNLM"/>
    </source>
</evidence>
<dbReference type="InterPro" id="IPR051043">
    <property type="entry name" value="Sulfatase_Mod_Factor_Kinase"/>
</dbReference>
<dbReference type="InterPro" id="IPR027625">
    <property type="entry name" value="OvoA_Cterm"/>
</dbReference>
<protein>
    <recommendedName>
        <fullName evidence="7">Generic methyltransferase</fullName>
    </recommendedName>
</protein>
<dbReference type="InterPro" id="IPR042095">
    <property type="entry name" value="SUMF_sf"/>
</dbReference>
<dbReference type="Gene3D" id="3.40.50.150">
    <property type="entry name" value="Vaccinia Virus protein VP39"/>
    <property type="match status" value="1"/>
</dbReference>
<dbReference type="SUPFAM" id="SSF56436">
    <property type="entry name" value="C-type lectin-like"/>
    <property type="match status" value="1"/>
</dbReference>
<evidence type="ECO:0000259" key="4">
    <source>
        <dbReference type="Pfam" id="PF03781"/>
    </source>
</evidence>
<dbReference type="InterPro" id="IPR027577">
    <property type="entry name" value="OvoA_Nterm"/>
</dbReference>
<dbReference type="NCBIfam" id="TIGR04345">
    <property type="entry name" value="ovoA_Cterm"/>
    <property type="match status" value="1"/>
</dbReference>
<evidence type="ECO:0000256" key="2">
    <source>
        <dbReference type="ARBA" id="ARBA00023004"/>
    </source>
</evidence>
<feature type="domain" description="DinB-like" evidence="5">
    <location>
        <begin position="55"/>
        <end position="196"/>
    </location>
</feature>